<name>A0A2P7S0A5_9HYPH</name>
<organism evidence="1 2">
    <name type="scientific">Kumtagia ephedrae</name>
    <dbReference type="NCBI Taxonomy" id="2116701"/>
    <lineage>
        <taxon>Bacteria</taxon>
        <taxon>Pseudomonadati</taxon>
        <taxon>Pseudomonadota</taxon>
        <taxon>Alphaproteobacteria</taxon>
        <taxon>Hyphomicrobiales</taxon>
        <taxon>Phyllobacteriaceae</taxon>
        <taxon>Kumtagia</taxon>
    </lineage>
</organism>
<accession>A0A2P7S0A5</accession>
<dbReference type="AlphaFoldDB" id="A0A2P7S0A5"/>
<comment type="caution">
    <text evidence="1">The sequence shown here is derived from an EMBL/GenBank/DDBJ whole genome shotgun (WGS) entry which is preliminary data.</text>
</comment>
<dbReference type="Proteomes" id="UP000241229">
    <property type="component" value="Unassembled WGS sequence"/>
</dbReference>
<dbReference type="EMBL" id="PXYK01000025">
    <property type="protein sequence ID" value="PSJ55905.1"/>
    <property type="molecule type" value="Genomic_DNA"/>
</dbReference>
<proteinExistence type="predicted"/>
<protein>
    <submittedName>
        <fullName evidence="1">Uncharacterized protein</fullName>
    </submittedName>
</protein>
<sequence length="412" mass="44645">MTPVNRVLMLKGMPLLRDLPPFNRIPGCRGVTNVREVDFPQADRDRLSAVCGQGMATFLTPNHPEFFTDWMIDKQIVSKVAPLAASWATNGVVNGLGRLAQKFWLANNLIAQIPGNSDAARDHSVGWAAQGHGVLLHPEGAVGWHGDWVAPLMPGAAEMALEALERGRAADPAFRAFVAPMVWKLVFLRDVEAELLAECAYVERRLKIAAPPAGADPAGRVHAIYAALLARDEEAAGVVPDEARPFPARLEASVSIKKAELADLVGSPDGETADLPRAARRWLRETTGTTPEAAGRVKATAEALQRLMRLGPFAWARDRMTQEEAAEHIKRIRNDYCAGTFRDTLNRFVPQPAGPRRAIIRVPEPIAVHDFAGDAAALTAELRRRLQAALDAINAGLRAGGGLRDYSNPFAG</sequence>
<dbReference type="OrthoDB" id="8093459at2"/>
<keyword evidence="2" id="KW-1185">Reference proteome</keyword>
<reference evidence="1 2" key="1">
    <citation type="submission" date="2018-03" db="EMBL/GenBank/DDBJ databases">
        <title>The draft genome of Mesorhizobium sp. 6GN-30.</title>
        <authorList>
            <person name="Liu L."/>
            <person name="Li L."/>
            <person name="Wang T."/>
            <person name="Zhang X."/>
            <person name="Liang L."/>
        </authorList>
    </citation>
    <scope>NUCLEOTIDE SEQUENCE [LARGE SCALE GENOMIC DNA]</scope>
    <source>
        <strain evidence="1 2">6GN30</strain>
    </source>
</reference>
<evidence type="ECO:0000313" key="1">
    <source>
        <dbReference type="EMBL" id="PSJ55905.1"/>
    </source>
</evidence>
<gene>
    <name evidence="1" type="ORF">C7I84_22565</name>
</gene>
<evidence type="ECO:0000313" key="2">
    <source>
        <dbReference type="Proteomes" id="UP000241229"/>
    </source>
</evidence>